<evidence type="ECO:0000313" key="3">
    <source>
        <dbReference type="Proteomes" id="UP000663760"/>
    </source>
</evidence>
<evidence type="ECO:0000313" key="2">
    <source>
        <dbReference type="EMBL" id="CAA7397107.1"/>
    </source>
</evidence>
<feature type="region of interest" description="Disordered" evidence="1">
    <location>
        <begin position="56"/>
        <end position="134"/>
    </location>
</feature>
<organism evidence="2 3">
    <name type="scientific">Spirodela intermedia</name>
    <name type="common">Intermediate duckweed</name>
    <dbReference type="NCBI Taxonomy" id="51605"/>
    <lineage>
        <taxon>Eukaryota</taxon>
        <taxon>Viridiplantae</taxon>
        <taxon>Streptophyta</taxon>
        <taxon>Embryophyta</taxon>
        <taxon>Tracheophyta</taxon>
        <taxon>Spermatophyta</taxon>
        <taxon>Magnoliopsida</taxon>
        <taxon>Liliopsida</taxon>
        <taxon>Araceae</taxon>
        <taxon>Lemnoideae</taxon>
        <taxon>Spirodela</taxon>
    </lineage>
</organism>
<protein>
    <submittedName>
        <fullName evidence="2">Uncharacterized protein</fullName>
    </submittedName>
</protein>
<dbReference type="OrthoDB" id="1899413at2759"/>
<gene>
    <name evidence="2" type="ORF">SI8410_05007770</name>
</gene>
<name>A0A7I8KH26_SPIIN</name>
<feature type="compositionally biased region" description="Basic and acidic residues" evidence="1">
    <location>
        <begin position="123"/>
        <end position="134"/>
    </location>
</feature>
<evidence type="ECO:0000256" key="1">
    <source>
        <dbReference type="SAM" id="MobiDB-lite"/>
    </source>
</evidence>
<reference evidence="2" key="1">
    <citation type="submission" date="2020-02" db="EMBL/GenBank/DDBJ databases">
        <authorList>
            <person name="Scholz U."/>
            <person name="Mascher M."/>
            <person name="Fiebig A."/>
        </authorList>
    </citation>
    <scope>NUCLEOTIDE SEQUENCE</scope>
</reference>
<accession>A0A7I8KH26</accession>
<feature type="compositionally biased region" description="Basic and acidic residues" evidence="1">
    <location>
        <begin position="56"/>
        <end position="65"/>
    </location>
</feature>
<keyword evidence="3" id="KW-1185">Reference proteome</keyword>
<sequence>MEKGEAAKVVRSKRGTVKRVVYGDEEGRHRVEKVALPETRHPDTLRYMERKLSERGMYRMERHPVDGLTLKGSPPKSGRGGKYTWEGPDDVVHSQLDPGPAAIDEGDPNYEPLTGEGDEGQQAEEKNGPEEGLD</sequence>
<proteinExistence type="predicted"/>
<dbReference type="EMBL" id="LR746268">
    <property type="protein sequence ID" value="CAA7397107.1"/>
    <property type="molecule type" value="Genomic_DNA"/>
</dbReference>
<dbReference type="AlphaFoldDB" id="A0A7I8KH26"/>
<dbReference type="Proteomes" id="UP000663760">
    <property type="component" value="Chromosome 5"/>
</dbReference>